<gene>
    <name evidence="3" type="ORF">J2S63_000681</name>
</gene>
<dbReference type="PANTHER" id="PTHR43841:SF1">
    <property type="entry name" value="3-HYDROXYACYL-THIOESTER DEHYDRATASE X"/>
    <property type="match status" value="1"/>
</dbReference>
<accession>A0ABU2BR94</accession>
<dbReference type="Proteomes" id="UP001183648">
    <property type="component" value="Unassembled WGS sequence"/>
</dbReference>
<reference evidence="3 4" key="1">
    <citation type="submission" date="2023-07" db="EMBL/GenBank/DDBJ databases">
        <title>Sequencing the genomes of 1000 actinobacteria strains.</title>
        <authorList>
            <person name="Klenk H.-P."/>
        </authorList>
    </citation>
    <scope>NUCLEOTIDE SEQUENCE [LARGE SCALE GENOMIC DNA]</scope>
    <source>
        <strain evidence="3 4">DSM 19426</strain>
    </source>
</reference>
<comment type="similarity">
    <text evidence="1">Belongs to the enoyl-CoA hydratase/isomerase family.</text>
</comment>
<evidence type="ECO:0000259" key="2">
    <source>
        <dbReference type="Pfam" id="PF01575"/>
    </source>
</evidence>
<feature type="domain" description="MaoC-like" evidence="2">
    <location>
        <begin position="193"/>
        <end position="269"/>
    </location>
</feature>
<keyword evidence="4" id="KW-1185">Reference proteome</keyword>
<dbReference type="Pfam" id="PF01575">
    <property type="entry name" value="MaoC_dehydratas"/>
    <property type="match status" value="1"/>
</dbReference>
<evidence type="ECO:0000313" key="3">
    <source>
        <dbReference type="EMBL" id="MDR7361128.1"/>
    </source>
</evidence>
<dbReference type="InterPro" id="IPR029069">
    <property type="entry name" value="HotDog_dom_sf"/>
</dbReference>
<dbReference type="PANTHER" id="PTHR43841">
    <property type="entry name" value="3-HYDROXYACYL-THIOESTER DEHYDRATASE HTDX-RELATED"/>
    <property type="match status" value="1"/>
</dbReference>
<evidence type="ECO:0000313" key="4">
    <source>
        <dbReference type="Proteomes" id="UP001183648"/>
    </source>
</evidence>
<dbReference type="SUPFAM" id="SSF54637">
    <property type="entry name" value="Thioesterase/thiol ester dehydrase-isomerase"/>
    <property type="match status" value="2"/>
</dbReference>
<sequence>MTETRTISDPPSGLPLMAKAVLPVLPGVSALPGVRKTTKELPDLELRRPGVAVDPGHVAAYSSVCGFARKDTLPLPYLHMLAFPLHMALLTDSAFPFPAMGTVHLENTITQHRPSTASETYDVSVRPTNLRPHAKGQVFDMVTEVRVGEELVWDEVSTYLRRGKGDDEAPAGLDLPAVETGGVDWRLPADLGRRYGAVSGDRNPIHLYPWSARALGFKRQIAHGMWTKARSIAAIENRLPDRVSVEVAFKTPVFLPGVAQFRAETTGAGTAFSLVNPKSGAPHLHGRAH</sequence>
<dbReference type="InterPro" id="IPR002539">
    <property type="entry name" value="MaoC-like_dom"/>
</dbReference>
<evidence type="ECO:0000256" key="1">
    <source>
        <dbReference type="ARBA" id="ARBA00005254"/>
    </source>
</evidence>
<dbReference type="RefSeq" id="WP_310298627.1">
    <property type="nucleotide sequence ID" value="NZ_BAAAPS010000002.1"/>
</dbReference>
<name>A0ABU2BR94_9ACTN</name>
<organism evidence="3 4">
    <name type="scientific">Nocardioides marmoribigeumensis</name>
    <dbReference type="NCBI Taxonomy" id="433649"/>
    <lineage>
        <taxon>Bacteria</taxon>
        <taxon>Bacillati</taxon>
        <taxon>Actinomycetota</taxon>
        <taxon>Actinomycetes</taxon>
        <taxon>Propionibacteriales</taxon>
        <taxon>Nocardioidaceae</taxon>
        <taxon>Nocardioides</taxon>
    </lineage>
</organism>
<dbReference type="EMBL" id="JAVDYG010000001">
    <property type="protein sequence ID" value="MDR7361128.1"/>
    <property type="molecule type" value="Genomic_DNA"/>
</dbReference>
<protein>
    <submittedName>
        <fullName evidence="3">Acyl dehydratase</fullName>
    </submittedName>
</protein>
<dbReference type="Gene3D" id="3.10.129.10">
    <property type="entry name" value="Hotdog Thioesterase"/>
    <property type="match status" value="1"/>
</dbReference>
<proteinExistence type="inferred from homology"/>
<comment type="caution">
    <text evidence="3">The sequence shown here is derived from an EMBL/GenBank/DDBJ whole genome shotgun (WGS) entry which is preliminary data.</text>
</comment>